<keyword evidence="7 9" id="KW-0811">Translocation</keyword>
<dbReference type="Pfam" id="PF22599">
    <property type="entry name" value="SecDF_P1_head"/>
    <property type="match status" value="1"/>
</dbReference>
<keyword evidence="2 9" id="KW-0813">Transport</keyword>
<dbReference type="Gene3D" id="3.30.70.3400">
    <property type="match status" value="1"/>
</dbReference>
<feature type="region of interest" description="Disordered" evidence="11">
    <location>
        <begin position="755"/>
        <end position="777"/>
    </location>
</feature>
<proteinExistence type="inferred from homology"/>
<evidence type="ECO:0000256" key="8">
    <source>
        <dbReference type="ARBA" id="ARBA00023136"/>
    </source>
</evidence>
<keyword evidence="8 9" id="KW-0472">Membrane</keyword>
<feature type="transmembrane region" description="Helical" evidence="9">
    <location>
        <begin position="374"/>
        <end position="398"/>
    </location>
</feature>
<dbReference type="InterPro" id="IPR005791">
    <property type="entry name" value="SecD"/>
</dbReference>
<comment type="similarity">
    <text evidence="10">Belongs to the SecD/SecF family. SecF subfamily.</text>
</comment>
<evidence type="ECO:0000259" key="13">
    <source>
        <dbReference type="Pfam" id="PF21760"/>
    </source>
</evidence>
<dbReference type="Pfam" id="PF21760">
    <property type="entry name" value="SecD_1st"/>
    <property type="match status" value="1"/>
</dbReference>
<evidence type="ECO:0000259" key="12">
    <source>
        <dbReference type="Pfam" id="PF02355"/>
    </source>
</evidence>
<dbReference type="InterPro" id="IPR054384">
    <property type="entry name" value="SecDF_P1_head"/>
</dbReference>
<dbReference type="NCBIfam" id="TIGR00916">
    <property type="entry name" value="2A0604s01"/>
    <property type="match status" value="1"/>
</dbReference>
<evidence type="ECO:0000256" key="4">
    <source>
        <dbReference type="ARBA" id="ARBA00022692"/>
    </source>
</evidence>
<feature type="transmembrane region" description="Helical" evidence="9">
    <location>
        <begin position="643"/>
        <end position="664"/>
    </location>
</feature>
<dbReference type="NCBIfam" id="TIGR01129">
    <property type="entry name" value="secD"/>
    <property type="match status" value="1"/>
</dbReference>
<comment type="caution">
    <text evidence="9">Lacks conserved residue(s) required for the propagation of feature annotation.</text>
</comment>
<dbReference type="InterPro" id="IPR022813">
    <property type="entry name" value="SecD/SecF_arch_bac"/>
</dbReference>
<keyword evidence="3 9" id="KW-1003">Cell membrane</keyword>
<dbReference type="NCBIfam" id="NF009583">
    <property type="entry name" value="PRK13024.1-3"/>
    <property type="match status" value="1"/>
</dbReference>
<comment type="subunit">
    <text evidence="9">Forms a complex with SecF. Part of the essential Sec protein translocation apparatus which comprises SecA, SecYEG and auxiliary proteins SecDF. Other proteins may also be involved.</text>
</comment>
<comment type="similarity">
    <text evidence="9">Belongs to the SecD/SecF family. SecD subfamily.</text>
</comment>
<dbReference type="Gene3D" id="3.30.1360.200">
    <property type="match status" value="1"/>
</dbReference>
<feature type="domain" description="Protein export membrane protein SecD/SecF C-terminal" evidence="12">
    <location>
        <begin position="260"/>
        <end position="429"/>
    </location>
</feature>
<dbReference type="PANTHER" id="PTHR30081">
    <property type="entry name" value="PROTEIN-EXPORT MEMBRANE PROTEIN SEC"/>
    <property type="match status" value="1"/>
</dbReference>
<evidence type="ECO:0000256" key="1">
    <source>
        <dbReference type="ARBA" id="ARBA00004651"/>
    </source>
</evidence>
<sequence length="777" mass="81093">MSRTQARRGPVVRVFVALAVLAASVYLILTTAPRLGLDLRGGTQIVLQAKDSPQAKADAPTTDRALEVLRRRVDQLGVAEPTLARSGENRIIIELPGVQDPRQAVEVIGRTAQLTFHPVISAQQPGAQPKPGQKVLATAEGEQLVLGPAALTGEGVSDANSGPAPDGPGYVVSINFQSAGGAAWGKLTGQAACAPMGSPVRRVAIALDDKIISAPEVNPQVGCNVGILGGSTQITGKFTNQQAGELALLIKGGALPVPVEVVEQRTVGPTLGADAIRASLEAGVIGLALTALFLIVVYRLAGLISVIALVGYSALSYAMLLFIGATLTLPGLAGLVLAIGMAVDSTVLVFERTREEFLGTRTRQPLPKAIDRGFGNALSAIVDSNITTLLAAGLLFWLATGPVKGFGVTLTIGVLGAMFATLVLTRALLFLAVRGPLAKHPKLTGLAHHGVVRRKLEARDPKLYDRAGRWLIGSAIVLVLLFAGVFVRGLNLGVEFTGGRVLEYSTGAAADARDPLAGSSIDIEKIRLALTDAGFPRAIVQASNQDAVTVRTEPTENTAPIRDAVAKAAGKAEQIRDEKIGPSLGAELRNNALIALLLAVLAQLAYLAYRFDWRLGAATVLALSADVLIVLGTFAWMDKTLDAVFLAAMLTVIGYSVNDSVVVFDRVRELRGLRPKESFARVSSAAVLQTLPRTVNTGIGVIFVLGALLALGGGSLADFALAMLLGLVAGTLSTIVTAAPIAVLLDKRWPGAGKARTKKKSHYSTPAHKRDRTGAVV</sequence>
<comment type="function">
    <text evidence="9">Part of the Sec protein translocase complex. Interacts with the SecYEG preprotein conducting channel. SecDF uses the proton motive force (PMF) to complete protein translocation after the ATP-dependent function of SecA.</text>
</comment>
<organism evidence="15 16">
    <name type="scientific">Allokutzneria multivorans</name>
    <dbReference type="NCBI Taxonomy" id="1142134"/>
    <lineage>
        <taxon>Bacteria</taxon>
        <taxon>Bacillati</taxon>
        <taxon>Actinomycetota</taxon>
        <taxon>Actinomycetes</taxon>
        <taxon>Pseudonocardiales</taxon>
        <taxon>Pseudonocardiaceae</taxon>
        <taxon>Allokutzneria</taxon>
    </lineage>
</organism>
<dbReference type="SUPFAM" id="SSF82866">
    <property type="entry name" value="Multidrug efflux transporter AcrB transmembrane domain"/>
    <property type="match status" value="2"/>
</dbReference>
<comment type="caution">
    <text evidence="15">The sequence shown here is derived from an EMBL/GenBank/DDBJ whole genome shotgun (WGS) entry which is preliminary data.</text>
</comment>
<evidence type="ECO:0000256" key="5">
    <source>
        <dbReference type="ARBA" id="ARBA00022927"/>
    </source>
</evidence>
<name>A0ABP7TWP4_9PSEU</name>
<feature type="domain" description="Protein export membrane protein SecD/SecF C-terminal" evidence="12">
    <location>
        <begin position="564"/>
        <end position="747"/>
    </location>
</feature>
<accession>A0ABP7TWP4</accession>
<protein>
    <recommendedName>
        <fullName evidence="9 10">Multifunctional fusion protein</fullName>
    </recommendedName>
    <domain>
        <recommendedName>
            <fullName evidence="9">Protein translocase subunit SecD</fullName>
        </recommendedName>
    </domain>
    <domain>
        <recommendedName>
            <fullName evidence="10">Protein-export membrane protein SecF</fullName>
        </recommendedName>
    </domain>
</protein>
<feature type="transmembrane region" description="Helical" evidence="9">
    <location>
        <begin position="275"/>
        <end position="296"/>
    </location>
</feature>
<dbReference type="NCBIfam" id="TIGR00966">
    <property type="entry name" value="transloc_SecF"/>
    <property type="match status" value="1"/>
</dbReference>
<reference evidence="16" key="1">
    <citation type="journal article" date="2019" name="Int. J. Syst. Evol. Microbiol.">
        <title>The Global Catalogue of Microorganisms (GCM) 10K type strain sequencing project: providing services to taxonomists for standard genome sequencing and annotation.</title>
        <authorList>
            <consortium name="The Broad Institute Genomics Platform"/>
            <consortium name="The Broad Institute Genome Sequencing Center for Infectious Disease"/>
            <person name="Wu L."/>
            <person name="Ma J."/>
        </authorList>
    </citation>
    <scope>NUCLEOTIDE SEQUENCE [LARGE SCALE GENOMIC DNA]</scope>
    <source>
        <strain evidence="16">JCM 17342</strain>
    </source>
</reference>
<feature type="transmembrane region" description="Helical" evidence="9">
    <location>
        <begin position="331"/>
        <end position="353"/>
    </location>
</feature>
<dbReference type="Pfam" id="PF02355">
    <property type="entry name" value="SecD_SecF_C"/>
    <property type="match status" value="2"/>
</dbReference>
<feature type="transmembrane region" description="Helical" evidence="9">
    <location>
        <begin position="616"/>
        <end position="637"/>
    </location>
</feature>
<gene>
    <name evidence="15" type="primary">secD_2</name>
    <name evidence="9" type="synonym">secD</name>
    <name evidence="10" type="synonym">secF</name>
    <name evidence="15" type="ORF">GCM10022247_66700</name>
</gene>
<evidence type="ECO:0000313" key="15">
    <source>
        <dbReference type="EMBL" id="GAA4032334.1"/>
    </source>
</evidence>
<dbReference type="HAMAP" id="MF_01463_B">
    <property type="entry name" value="SecD_B"/>
    <property type="match status" value="1"/>
</dbReference>
<evidence type="ECO:0000256" key="11">
    <source>
        <dbReference type="SAM" id="MobiDB-lite"/>
    </source>
</evidence>
<dbReference type="Pfam" id="PF07549">
    <property type="entry name" value="Sec_GG"/>
    <property type="match status" value="2"/>
</dbReference>
<feature type="compositionally biased region" description="Basic residues" evidence="11">
    <location>
        <begin position="755"/>
        <end position="771"/>
    </location>
</feature>
<keyword evidence="5 9" id="KW-0653">Protein transport</keyword>
<feature type="transmembrane region" description="Helical" evidence="9">
    <location>
        <begin position="694"/>
        <end position="713"/>
    </location>
</feature>
<dbReference type="PRINTS" id="PR01755">
    <property type="entry name" value="SECFTRNLCASE"/>
</dbReference>
<feature type="transmembrane region" description="Helical" evidence="9">
    <location>
        <begin position="12"/>
        <end position="29"/>
    </location>
</feature>
<keyword evidence="16" id="KW-1185">Reference proteome</keyword>
<keyword evidence="4 9" id="KW-0812">Transmembrane</keyword>
<dbReference type="Gene3D" id="1.20.1640.10">
    <property type="entry name" value="Multidrug efflux transporter AcrB transmembrane domain"/>
    <property type="match status" value="2"/>
</dbReference>
<feature type="transmembrane region" description="Helical" evidence="9">
    <location>
        <begin position="592"/>
        <end position="609"/>
    </location>
</feature>
<dbReference type="InterPro" id="IPR055344">
    <property type="entry name" value="SecD_SecF_C_bact"/>
</dbReference>
<dbReference type="InterPro" id="IPR048634">
    <property type="entry name" value="SecD_SecF_C"/>
</dbReference>
<dbReference type="EMBL" id="BAABAL010000021">
    <property type="protein sequence ID" value="GAA4032334.1"/>
    <property type="molecule type" value="Genomic_DNA"/>
</dbReference>
<keyword evidence="6 9" id="KW-1133">Transmembrane helix</keyword>
<dbReference type="PANTHER" id="PTHR30081:SF1">
    <property type="entry name" value="PROTEIN TRANSLOCASE SUBUNIT SECD"/>
    <property type="match status" value="1"/>
</dbReference>
<feature type="transmembrane region" description="Helical" evidence="9">
    <location>
        <begin position="303"/>
        <end position="325"/>
    </location>
</feature>
<evidence type="ECO:0000259" key="14">
    <source>
        <dbReference type="Pfam" id="PF22599"/>
    </source>
</evidence>
<comment type="subcellular location">
    <subcellularLocation>
        <location evidence="1 9">Cell membrane</location>
        <topology evidence="1 9">Multi-pass membrane protein</topology>
    </subcellularLocation>
</comment>
<feature type="domain" description="Protein translocase subunit SecDF P1" evidence="13">
    <location>
        <begin position="63"/>
        <end position="119"/>
    </location>
</feature>
<dbReference type="InterPro" id="IPR005665">
    <property type="entry name" value="SecF_bac"/>
</dbReference>
<evidence type="ECO:0000313" key="16">
    <source>
        <dbReference type="Proteomes" id="UP001501747"/>
    </source>
</evidence>
<dbReference type="InterPro" id="IPR022646">
    <property type="entry name" value="SecD/SecF_CS"/>
</dbReference>
<evidence type="ECO:0000256" key="7">
    <source>
        <dbReference type="ARBA" id="ARBA00023010"/>
    </source>
</evidence>
<evidence type="ECO:0000256" key="6">
    <source>
        <dbReference type="ARBA" id="ARBA00022989"/>
    </source>
</evidence>
<dbReference type="InterPro" id="IPR022645">
    <property type="entry name" value="SecD/SecF_bac"/>
</dbReference>
<evidence type="ECO:0000256" key="3">
    <source>
        <dbReference type="ARBA" id="ARBA00022475"/>
    </source>
</evidence>
<evidence type="ECO:0000256" key="10">
    <source>
        <dbReference type="HAMAP-Rule" id="MF_01464"/>
    </source>
</evidence>
<feature type="transmembrane region" description="Helical" evidence="9">
    <location>
        <begin position="410"/>
        <end position="433"/>
    </location>
</feature>
<feature type="transmembrane region" description="Helical" evidence="9">
    <location>
        <begin position="719"/>
        <end position="745"/>
    </location>
</feature>
<evidence type="ECO:0000256" key="9">
    <source>
        <dbReference type="HAMAP-Rule" id="MF_01463"/>
    </source>
</evidence>
<evidence type="ECO:0000256" key="2">
    <source>
        <dbReference type="ARBA" id="ARBA00022448"/>
    </source>
</evidence>
<dbReference type="Proteomes" id="UP001501747">
    <property type="component" value="Unassembled WGS sequence"/>
</dbReference>
<comment type="subunit">
    <text evidence="10">Forms a complex with SecD. Part of the essential Sec protein translocation apparatus which comprises SecA, SecYEG and auxiliary proteins SecDF. Other proteins may also be involved.</text>
</comment>
<dbReference type="InterPro" id="IPR048631">
    <property type="entry name" value="SecD_1st"/>
</dbReference>
<feature type="domain" description="SecDF P1 head subdomain" evidence="14">
    <location>
        <begin position="139"/>
        <end position="257"/>
    </location>
</feature>
<dbReference type="HAMAP" id="MF_01464_B">
    <property type="entry name" value="SecF_B"/>
    <property type="match status" value="1"/>
</dbReference>
<feature type="transmembrane region" description="Helical" evidence="9">
    <location>
        <begin position="470"/>
        <end position="490"/>
    </location>
</feature>